<evidence type="ECO:0000256" key="3">
    <source>
        <dbReference type="ARBA" id="ARBA00022989"/>
    </source>
</evidence>
<gene>
    <name evidence="7" type="ORF">G8770_11275</name>
</gene>
<feature type="transmembrane region" description="Helical" evidence="5">
    <location>
        <begin position="378"/>
        <end position="401"/>
    </location>
</feature>
<comment type="subcellular location">
    <subcellularLocation>
        <location evidence="1">Membrane</location>
        <topology evidence="1">Multi-pass membrane protein</topology>
    </subcellularLocation>
</comment>
<evidence type="ECO:0000256" key="5">
    <source>
        <dbReference type="SAM" id="Phobius"/>
    </source>
</evidence>
<dbReference type="PROSITE" id="PS50850">
    <property type="entry name" value="MFS"/>
    <property type="match status" value="1"/>
</dbReference>
<feature type="transmembrane region" description="Helical" evidence="5">
    <location>
        <begin position="407"/>
        <end position="428"/>
    </location>
</feature>
<feature type="transmembrane region" description="Helical" evidence="5">
    <location>
        <begin position="20"/>
        <end position="44"/>
    </location>
</feature>
<accession>A0A9E5ML00</accession>
<feature type="domain" description="Major facilitator superfamily (MFS) profile" evidence="6">
    <location>
        <begin position="22"/>
        <end position="433"/>
    </location>
</feature>
<dbReference type="EMBL" id="JAAONZ010000007">
    <property type="protein sequence ID" value="NHO66127.1"/>
    <property type="molecule type" value="Genomic_DNA"/>
</dbReference>
<sequence length="447" mass="46747">MNTADPREVIAQSPLSRPQIVVIILCILLNALDGFDVLAISFASPGIAETWGVDRAALGLVLSMELIGMAIGSIVLGSLADRIGRRPTILGCLTIMSGGMYLAAIANDITTLSVVRFITGLGIGGMLASTNAMVAEFSNRRRRHLAVALMAGGYPVGAIIGGIIASMLLAHFDWRSVFIFGAIATAAFLPLAFFCLPESVEYLVQKRPKNALHNINNIMRKMGHSAVEALPVISPQETRTGLRELLSPQLVRITLLLTVAYFAHIMTFYFILKWIPKIVVDMGFVASTAGGVLVWANVGGAAGALVLSLLTQKIDVRNLVIGAMVMAFVMVTVFGYSSPDLQQLSLFAALAGFFTNSAVVGLYAIFAQAFPTRVRAGGTGLVIGVGRGGAALGPVVAGVLFSTGQSLPTVALLMALGSLLAAAALLLLKPSGDKQSSTGGKQTATCS</sequence>
<dbReference type="InterPro" id="IPR036259">
    <property type="entry name" value="MFS_trans_sf"/>
</dbReference>
<dbReference type="GO" id="GO:0005886">
    <property type="term" value="C:plasma membrane"/>
    <property type="evidence" value="ECO:0007669"/>
    <property type="project" value="TreeGrafter"/>
</dbReference>
<feature type="transmembrane region" description="Helical" evidence="5">
    <location>
        <begin position="253"/>
        <end position="272"/>
    </location>
</feature>
<keyword evidence="2 5" id="KW-0812">Transmembrane</keyword>
<comment type="caution">
    <text evidence="7">The sequence shown here is derived from an EMBL/GenBank/DDBJ whole genome shotgun (WGS) entry which is preliminary data.</text>
</comment>
<evidence type="ECO:0000256" key="1">
    <source>
        <dbReference type="ARBA" id="ARBA00004141"/>
    </source>
</evidence>
<organism evidence="7 8">
    <name type="scientific">Pseudomaricurvus hydrocarbonicus</name>
    <dbReference type="NCBI Taxonomy" id="1470433"/>
    <lineage>
        <taxon>Bacteria</taxon>
        <taxon>Pseudomonadati</taxon>
        <taxon>Pseudomonadota</taxon>
        <taxon>Gammaproteobacteria</taxon>
        <taxon>Cellvibrionales</taxon>
        <taxon>Cellvibrionaceae</taxon>
        <taxon>Pseudomaricurvus</taxon>
    </lineage>
</organism>
<reference evidence="7" key="1">
    <citation type="submission" date="2020-03" db="EMBL/GenBank/DDBJ databases">
        <authorList>
            <person name="Guo F."/>
        </authorList>
    </citation>
    <scope>NUCLEOTIDE SEQUENCE</scope>
    <source>
        <strain evidence="7">JCM 30134</strain>
    </source>
</reference>
<dbReference type="Proteomes" id="UP000787472">
    <property type="component" value="Unassembled WGS sequence"/>
</dbReference>
<feature type="transmembrane region" description="Helical" evidence="5">
    <location>
        <begin position="88"/>
        <end position="107"/>
    </location>
</feature>
<protein>
    <submittedName>
        <fullName evidence="7">MFS transporter</fullName>
    </submittedName>
</protein>
<dbReference type="AlphaFoldDB" id="A0A9E5ML00"/>
<dbReference type="InterPro" id="IPR020846">
    <property type="entry name" value="MFS_dom"/>
</dbReference>
<evidence type="ECO:0000313" key="8">
    <source>
        <dbReference type="Proteomes" id="UP000787472"/>
    </source>
</evidence>
<dbReference type="Pfam" id="PF07690">
    <property type="entry name" value="MFS_1"/>
    <property type="match status" value="1"/>
</dbReference>
<keyword evidence="4 5" id="KW-0472">Membrane</keyword>
<feature type="transmembrane region" description="Helical" evidence="5">
    <location>
        <begin position="344"/>
        <end position="366"/>
    </location>
</feature>
<feature type="transmembrane region" description="Helical" evidence="5">
    <location>
        <begin position="113"/>
        <end position="134"/>
    </location>
</feature>
<feature type="transmembrane region" description="Helical" evidence="5">
    <location>
        <begin position="146"/>
        <end position="170"/>
    </location>
</feature>
<dbReference type="GO" id="GO:0046943">
    <property type="term" value="F:carboxylic acid transmembrane transporter activity"/>
    <property type="evidence" value="ECO:0007669"/>
    <property type="project" value="TreeGrafter"/>
</dbReference>
<evidence type="ECO:0000256" key="4">
    <source>
        <dbReference type="ARBA" id="ARBA00023136"/>
    </source>
</evidence>
<feature type="transmembrane region" description="Helical" evidence="5">
    <location>
        <begin position="176"/>
        <end position="196"/>
    </location>
</feature>
<feature type="transmembrane region" description="Helical" evidence="5">
    <location>
        <begin position="284"/>
        <end position="307"/>
    </location>
</feature>
<dbReference type="Gene3D" id="1.20.1250.20">
    <property type="entry name" value="MFS general substrate transporter like domains"/>
    <property type="match status" value="1"/>
</dbReference>
<evidence type="ECO:0000256" key="2">
    <source>
        <dbReference type="ARBA" id="ARBA00022692"/>
    </source>
</evidence>
<feature type="transmembrane region" description="Helical" evidence="5">
    <location>
        <begin position="319"/>
        <end position="338"/>
    </location>
</feature>
<evidence type="ECO:0000259" key="6">
    <source>
        <dbReference type="PROSITE" id="PS50850"/>
    </source>
</evidence>
<name>A0A9E5ML00_9GAMM</name>
<dbReference type="PANTHER" id="PTHR23508:SF10">
    <property type="entry name" value="CARBOXYLIC ACID TRANSPORTER PROTEIN HOMOLOG"/>
    <property type="match status" value="1"/>
</dbReference>
<proteinExistence type="predicted"/>
<dbReference type="CDD" id="cd17365">
    <property type="entry name" value="MFS_PcaK_like"/>
    <property type="match status" value="1"/>
</dbReference>
<keyword evidence="8" id="KW-1185">Reference proteome</keyword>
<evidence type="ECO:0000313" key="7">
    <source>
        <dbReference type="EMBL" id="NHO66127.1"/>
    </source>
</evidence>
<feature type="transmembrane region" description="Helical" evidence="5">
    <location>
        <begin position="56"/>
        <end position="76"/>
    </location>
</feature>
<dbReference type="SUPFAM" id="SSF103473">
    <property type="entry name" value="MFS general substrate transporter"/>
    <property type="match status" value="1"/>
</dbReference>
<keyword evidence="3 5" id="KW-1133">Transmembrane helix</keyword>
<dbReference type="PANTHER" id="PTHR23508">
    <property type="entry name" value="CARBOXYLIC ACID TRANSPORTER PROTEIN HOMOLOG"/>
    <property type="match status" value="1"/>
</dbReference>
<dbReference type="InterPro" id="IPR011701">
    <property type="entry name" value="MFS"/>
</dbReference>
<dbReference type="RefSeq" id="WP_167186377.1">
    <property type="nucleotide sequence ID" value="NZ_JAAONZ010000007.1"/>
</dbReference>